<evidence type="ECO:0000313" key="5">
    <source>
        <dbReference type="Proteomes" id="UP001054252"/>
    </source>
</evidence>
<dbReference type="AlphaFoldDB" id="A0AAV5LQE7"/>
<evidence type="ECO:0000256" key="1">
    <source>
        <dbReference type="ARBA" id="ARBA00010768"/>
    </source>
</evidence>
<comment type="caution">
    <text evidence="4">The sequence shown here is derived from an EMBL/GenBank/DDBJ whole genome shotgun (WGS) entry which is preliminary data.</text>
</comment>
<dbReference type="Pfam" id="PF22669">
    <property type="entry name" value="Exo_endo_phos2"/>
    <property type="match status" value="2"/>
</dbReference>
<keyword evidence="5" id="KW-1185">Reference proteome</keyword>
<organism evidence="4 5">
    <name type="scientific">Rubroshorea leprosula</name>
    <dbReference type="NCBI Taxonomy" id="152421"/>
    <lineage>
        <taxon>Eukaryota</taxon>
        <taxon>Viridiplantae</taxon>
        <taxon>Streptophyta</taxon>
        <taxon>Embryophyta</taxon>
        <taxon>Tracheophyta</taxon>
        <taxon>Spermatophyta</taxon>
        <taxon>Magnoliopsida</taxon>
        <taxon>eudicotyledons</taxon>
        <taxon>Gunneridae</taxon>
        <taxon>Pentapetalae</taxon>
        <taxon>rosids</taxon>
        <taxon>malvids</taxon>
        <taxon>Malvales</taxon>
        <taxon>Dipterocarpaceae</taxon>
        <taxon>Rubroshorea</taxon>
    </lineage>
</organism>
<protein>
    <recommendedName>
        <fullName evidence="3">Inositol polyphosphate-related phosphatase domain-containing protein</fullName>
    </recommendedName>
</protein>
<dbReference type="GO" id="GO:0034485">
    <property type="term" value="F:phosphatidylinositol-3,4,5-trisphosphate 5-phosphatase activity"/>
    <property type="evidence" value="ECO:0007669"/>
    <property type="project" value="TreeGrafter"/>
</dbReference>
<name>A0AAV5LQE7_9ROSI</name>
<dbReference type="SMART" id="SM00128">
    <property type="entry name" value="IPPc"/>
    <property type="match status" value="1"/>
</dbReference>
<comment type="similarity">
    <text evidence="1">Belongs to the inositol polyphosphate 5-phosphatase family.</text>
</comment>
<proteinExistence type="inferred from homology"/>
<dbReference type="GO" id="GO:0004445">
    <property type="term" value="F:inositol-polyphosphate 5-phosphatase activity"/>
    <property type="evidence" value="ECO:0007669"/>
    <property type="project" value="InterPro"/>
</dbReference>
<evidence type="ECO:0000313" key="4">
    <source>
        <dbReference type="EMBL" id="GKV39695.1"/>
    </source>
</evidence>
<dbReference type="InterPro" id="IPR036691">
    <property type="entry name" value="Endo/exonu/phosph_ase_sf"/>
</dbReference>
<dbReference type="Proteomes" id="UP001054252">
    <property type="component" value="Unassembled WGS sequence"/>
</dbReference>
<dbReference type="EMBL" id="BPVZ01000136">
    <property type="protein sequence ID" value="GKV39695.1"/>
    <property type="molecule type" value="Genomic_DNA"/>
</dbReference>
<sequence>MINEEIEVSAITDLMKRERKNQNLIRKIFTIKGWKNKNKEIECSFDSSGDTRKALCFFAAMAPLQRTFIRACSDSSIESLFFRSPSAATSNQNAQPFRVVVSTWNVGGKSPPNNLNLDDILQDRIQADIYVLGFQEIVPLNAGNVLVIEDNGPAGKWLALINQSLNQQTPVEGIRSTATLGGSLFFQKQSLRKISNTFRTESKSRLKSCNCAHELEKKYSKEFCFRCPPARLNISEGELSSEEDEDGSSSFPMMDISTPLSTNQMNYGLVASKQMVGIFITIWMRTRLIQHVSHLRISCVSRGIMGCLGNKGCIAVSMFFHQTSFCFVCSHLASGEKEGDELRRNSDVIEILKNTQFPRICRSSQTRVPDKILEHDRVVWLGDLNYRVALSYSETRKFMQEKNWDALLSKDQLIIERDAGRVFKGWHEGKICFGPTYKYSLNSDFFAGEIVEKRNKRRPAWCDRILWHGAGISQLSYIRGENRFSDHRPVNATFLVYAEVTECGL</sequence>
<keyword evidence="2" id="KW-0378">Hydrolase</keyword>
<dbReference type="InterPro" id="IPR000300">
    <property type="entry name" value="IPPc"/>
</dbReference>
<dbReference type="Gene3D" id="3.60.10.10">
    <property type="entry name" value="Endonuclease/exonuclease/phosphatase"/>
    <property type="match status" value="2"/>
</dbReference>
<dbReference type="SUPFAM" id="SSF56219">
    <property type="entry name" value="DNase I-like"/>
    <property type="match status" value="1"/>
</dbReference>
<evidence type="ECO:0000256" key="2">
    <source>
        <dbReference type="ARBA" id="ARBA00022801"/>
    </source>
</evidence>
<dbReference type="GO" id="GO:0004439">
    <property type="term" value="F:phosphatidylinositol-4,5-bisphosphate 5-phosphatase activity"/>
    <property type="evidence" value="ECO:0007669"/>
    <property type="project" value="TreeGrafter"/>
</dbReference>
<gene>
    <name evidence="4" type="ORF">SLEP1_g47427</name>
</gene>
<dbReference type="InterPro" id="IPR045849">
    <property type="entry name" value="IP5P_plant"/>
</dbReference>
<reference evidence="4 5" key="1">
    <citation type="journal article" date="2021" name="Commun. Biol.">
        <title>The genome of Shorea leprosula (Dipterocarpaceae) highlights the ecological relevance of drought in aseasonal tropical rainforests.</title>
        <authorList>
            <person name="Ng K.K.S."/>
            <person name="Kobayashi M.J."/>
            <person name="Fawcett J.A."/>
            <person name="Hatakeyama M."/>
            <person name="Paape T."/>
            <person name="Ng C.H."/>
            <person name="Ang C.C."/>
            <person name="Tnah L.H."/>
            <person name="Lee C.T."/>
            <person name="Nishiyama T."/>
            <person name="Sese J."/>
            <person name="O'Brien M.J."/>
            <person name="Copetti D."/>
            <person name="Mohd Noor M.I."/>
            <person name="Ong R.C."/>
            <person name="Putra M."/>
            <person name="Sireger I.Z."/>
            <person name="Indrioko S."/>
            <person name="Kosugi Y."/>
            <person name="Izuno A."/>
            <person name="Isagi Y."/>
            <person name="Lee S.L."/>
            <person name="Shimizu K.K."/>
        </authorList>
    </citation>
    <scope>NUCLEOTIDE SEQUENCE [LARGE SCALE GENOMIC DNA]</scope>
    <source>
        <strain evidence="4">214</strain>
    </source>
</reference>
<accession>A0AAV5LQE7</accession>
<dbReference type="PANTHER" id="PTHR45666">
    <property type="entry name" value="TYPE IV INOSITOL POLYPHOSPHATE 5-PHOSPHATASE 9"/>
    <property type="match status" value="1"/>
</dbReference>
<evidence type="ECO:0000259" key="3">
    <source>
        <dbReference type="SMART" id="SM00128"/>
    </source>
</evidence>
<feature type="domain" description="Inositol polyphosphate-related phosphatase" evidence="3">
    <location>
        <begin position="95"/>
        <end position="502"/>
    </location>
</feature>
<dbReference type="PANTHER" id="PTHR45666:SF20">
    <property type="entry name" value="TYPE I INOSITOL POLYPHOSPHATE 5-PHOSPHATASE 10"/>
    <property type="match status" value="1"/>
</dbReference>
<dbReference type="GO" id="GO:0046856">
    <property type="term" value="P:phosphatidylinositol dephosphorylation"/>
    <property type="evidence" value="ECO:0007669"/>
    <property type="project" value="InterPro"/>
</dbReference>